<dbReference type="Proteomes" id="UP000735302">
    <property type="component" value="Unassembled WGS sequence"/>
</dbReference>
<sequence length="128" mass="14274">MLNLFSNLTNRLAIALQSFFTSDSGELPFSRILFKERNIILSEVLHSSKTLWGYMTSINFIVHFVVHIAQLISGLRDPVGAKALWSKEPGFECSFKAAVKTLDHAIALRMVCRGMLGTTAKDVVQFTP</sequence>
<dbReference type="AlphaFoldDB" id="A0AAV4C1C0"/>
<evidence type="ECO:0000313" key="2">
    <source>
        <dbReference type="Proteomes" id="UP000735302"/>
    </source>
</evidence>
<evidence type="ECO:0000313" key="1">
    <source>
        <dbReference type="EMBL" id="GFO25082.1"/>
    </source>
</evidence>
<accession>A0AAV4C1C0</accession>
<name>A0AAV4C1C0_9GAST</name>
<comment type="caution">
    <text evidence="1">The sequence shown here is derived from an EMBL/GenBank/DDBJ whole genome shotgun (WGS) entry which is preliminary data.</text>
</comment>
<keyword evidence="2" id="KW-1185">Reference proteome</keyword>
<organism evidence="1 2">
    <name type="scientific">Plakobranchus ocellatus</name>
    <dbReference type="NCBI Taxonomy" id="259542"/>
    <lineage>
        <taxon>Eukaryota</taxon>
        <taxon>Metazoa</taxon>
        <taxon>Spiralia</taxon>
        <taxon>Lophotrochozoa</taxon>
        <taxon>Mollusca</taxon>
        <taxon>Gastropoda</taxon>
        <taxon>Heterobranchia</taxon>
        <taxon>Euthyneura</taxon>
        <taxon>Panpulmonata</taxon>
        <taxon>Sacoglossa</taxon>
        <taxon>Placobranchoidea</taxon>
        <taxon>Plakobranchidae</taxon>
        <taxon>Plakobranchus</taxon>
    </lineage>
</organism>
<proteinExistence type="predicted"/>
<reference evidence="1 2" key="1">
    <citation type="journal article" date="2021" name="Elife">
        <title>Chloroplast acquisition without the gene transfer in kleptoplastic sea slugs, Plakobranchus ocellatus.</title>
        <authorList>
            <person name="Maeda T."/>
            <person name="Takahashi S."/>
            <person name="Yoshida T."/>
            <person name="Shimamura S."/>
            <person name="Takaki Y."/>
            <person name="Nagai Y."/>
            <person name="Toyoda A."/>
            <person name="Suzuki Y."/>
            <person name="Arimoto A."/>
            <person name="Ishii H."/>
            <person name="Satoh N."/>
            <person name="Nishiyama T."/>
            <person name="Hasebe M."/>
            <person name="Maruyama T."/>
            <person name="Minagawa J."/>
            <person name="Obokata J."/>
            <person name="Shigenobu S."/>
        </authorList>
    </citation>
    <scope>NUCLEOTIDE SEQUENCE [LARGE SCALE GENOMIC DNA]</scope>
</reference>
<dbReference type="EMBL" id="BLXT01005682">
    <property type="protein sequence ID" value="GFO25082.1"/>
    <property type="molecule type" value="Genomic_DNA"/>
</dbReference>
<protein>
    <submittedName>
        <fullName evidence="1">Uncharacterized protein</fullName>
    </submittedName>
</protein>
<gene>
    <name evidence="1" type="ORF">PoB_005158700</name>
</gene>